<accession>A0ABR0APH4</accession>
<dbReference type="Proteomes" id="UP001234178">
    <property type="component" value="Unassembled WGS sequence"/>
</dbReference>
<protein>
    <submittedName>
        <fullName evidence="1">Uncharacterized protein</fullName>
    </submittedName>
</protein>
<dbReference type="EMBL" id="JAOYFB010000038">
    <property type="protein sequence ID" value="KAK4027023.1"/>
    <property type="molecule type" value="Genomic_DNA"/>
</dbReference>
<comment type="caution">
    <text evidence="1">The sequence shown here is derived from an EMBL/GenBank/DDBJ whole genome shotgun (WGS) entry which is preliminary data.</text>
</comment>
<proteinExistence type="predicted"/>
<sequence>MDGYSWRQESGKKTICVDGVKIFKYYFKLRIERGETQLAFSTKFSKHAYEHPDYPNQILLIYAGDDSVINPKYSHGNARKLEKTEKAFYRTAASVPITAKERPKDPPAQVHGDLIESAGSHIKIQAVDASRDLEQVRNAQRLAREKNRISHDTQFNAYEVGIDTNFLRKLEYLPSVNMACMEFGELYMCRLPLDAPD</sequence>
<evidence type="ECO:0000313" key="1">
    <source>
        <dbReference type="EMBL" id="KAK4027023.1"/>
    </source>
</evidence>
<evidence type="ECO:0000313" key="2">
    <source>
        <dbReference type="Proteomes" id="UP001234178"/>
    </source>
</evidence>
<gene>
    <name evidence="1" type="ORF">OUZ56_016041</name>
</gene>
<keyword evidence="2" id="KW-1185">Reference proteome</keyword>
<reference evidence="1 2" key="1">
    <citation type="journal article" date="2023" name="Nucleic Acids Res.">
        <title>The hologenome of Daphnia magna reveals possible DNA methylation and microbiome-mediated evolution of the host genome.</title>
        <authorList>
            <person name="Chaturvedi A."/>
            <person name="Li X."/>
            <person name="Dhandapani V."/>
            <person name="Marshall H."/>
            <person name="Kissane S."/>
            <person name="Cuenca-Cambronero M."/>
            <person name="Asole G."/>
            <person name="Calvet F."/>
            <person name="Ruiz-Romero M."/>
            <person name="Marangio P."/>
            <person name="Guigo R."/>
            <person name="Rago D."/>
            <person name="Mirbahai L."/>
            <person name="Eastwood N."/>
            <person name="Colbourne J.K."/>
            <person name="Zhou J."/>
            <person name="Mallon E."/>
            <person name="Orsini L."/>
        </authorList>
    </citation>
    <scope>NUCLEOTIDE SEQUENCE [LARGE SCALE GENOMIC DNA]</scope>
    <source>
        <strain evidence="1">LRV0_1</strain>
    </source>
</reference>
<organism evidence="1 2">
    <name type="scientific">Daphnia magna</name>
    <dbReference type="NCBI Taxonomy" id="35525"/>
    <lineage>
        <taxon>Eukaryota</taxon>
        <taxon>Metazoa</taxon>
        <taxon>Ecdysozoa</taxon>
        <taxon>Arthropoda</taxon>
        <taxon>Crustacea</taxon>
        <taxon>Branchiopoda</taxon>
        <taxon>Diplostraca</taxon>
        <taxon>Cladocera</taxon>
        <taxon>Anomopoda</taxon>
        <taxon>Daphniidae</taxon>
        <taxon>Daphnia</taxon>
    </lineage>
</organism>
<name>A0ABR0APH4_9CRUS</name>